<comment type="subcellular location">
    <subcellularLocation>
        <location evidence="1">Cell membrane</location>
        <topology evidence="1">Multi-pass membrane protein</topology>
    </subcellularLocation>
</comment>
<dbReference type="PANTHER" id="PTHR42920">
    <property type="entry name" value="OS03G0707200 PROTEIN-RELATED"/>
    <property type="match status" value="1"/>
</dbReference>
<feature type="transmembrane region" description="Helical" evidence="6">
    <location>
        <begin position="204"/>
        <end position="223"/>
    </location>
</feature>
<evidence type="ECO:0000313" key="8">
    <source>
        <dbReference type="EMBL" id="CAB4625684.1"/>
    </source>
</evidence>
<dbReference type="PANTHER" id="PTHR42920:SF5">
    <property type="entry name" value="EAMA DOMAIN-CONTAINING PROTEIN"/>
    <property type="match status" value="1"/>
</dbReference>
<evidence type="ECO:0000256" key="6">
    <source>
        <dbReference type="SAM" id="Phobius"/>
    </source>
</evidence>
<feature type="transmembrane region" description="Helical" evidence="6">
    <location>
        <begin position="121"/>
        <end position="141"/>
    </location>
</feature>
<feature type="transmembrane region" description="Helical" evidence="6">
    <location>
        <begin position="64"/>
        <end position="85"/>
    </location>
</feature>
<feature type="domain" description="EamA" evidence="7">
    <location>
        <begin position="6"/>
        <end position="136"/>
    </location>
</feature>
<organism evidence="8">
    <name type="scientific">freshwater metagenome</name>
    <dbReference type="NCBI Taxonomy" id="449393"/>
    <lineage>
        <taxon>unclassified sequences</taxon>
        <taxon>metagenomes</taxon>
        <taxon>ecological metagenomes</taxon>
    </lineage>
</organism>
<accession>A0A6J6IMJ0</accession>
<dbReference type="InterPro" id="IPR051258">
    <property type="entry name" value="Diverse_Substrate_Transporter"/>
</dbReference>
<feature type="transmembrane region" description="Helical" evidence="6">
    <location>
        <begin position="260"/>
        <end position="278"/>
    </location>
</feature>
<evidence type="ECO:0000259" key="7">
    <source>
        <dbReference type="Pfam" id="PF00892"/>
    </source>
</evidence>
<feature type="domain" description="EamA" evidence="7">
    <location>
        <begin position="144"/>
        <end position="276"/>
    </location>
</feature>
<dbReference type="AlphaFoldDB" id="A0A6J6IMJ0"/>
<protein>
    <submittedName>
        <fullName evidence="8">Unannotated protein</fullName>
    </submittedName>
</protein>
<evidence type="ECO:0000256" key="2">
    <source>
        <dbReference type="ARBA" id="ARBA00022475"/>
    </source>
</evidence>
<feature type="transmembrane region" description="Helical" evidence="6">
    <location>
        <begin position="35"/>
        <end position="52"/>
    </location>
</feature>
<dbReference type="InterPro" id="IPR000620">
    <property type="entry name" value="EamA_dom"/>
</dbReference>
<keyword evidence="2" id="KW-1003">Cell membrane</keyword>
<feature type="transmembrane region" description="Helical" evidence="6">
    <location>
        <begin position="91"/>
        <end position="114"/>
    </location>
</feature>
<dbReference type="InterPro" id="IPR037185">
    <property type="entry name" value="EmrE-like"/>
</dbReference>
<evidence type="ECO:0000256" key="3">
    <source>
        <dbReference type="ARBA" id="ARBA00022692"/>
    </source>
</evidence>
<dbReference type="GO" id="GO:0005886">
    <property type="term" value="C:plasma membrane"/>
    <property type="evidence" value="ECO:0007669"/>
    <property type="project" value="UniProtKB-SubCell"/>
</dbReference>
<dbReference type="Pfam" id="PF00892">
    <property type="entry name" value="EamA"/>
    <property type="match status" value="2"/>
</dbReference>
<feature type="transmembrane region" description="Helical" evidence="6">
    <location>
        <begin position="147"/>
        <end position="166"/>
    </location>
</feature>
<reference evidence="8" key="1">
    <citation type="submission" date="2020-05" db="EMBL/GenBank/DDBJ databases">
        <authorList>
            <person name="Chiriac C."/>
            <person name="Salcher M."/>
            <person name="Ghai R."/>
            <person name="Kavagutti S V."/>
        </authorList>
    </citation>
    <scope>NUCLEOTIDE SEQUENCE</scope>
</reference>
<evidence type="ECO:0000256" key="5">
    <source>
        <dbReference type="ARBA" id="ARBA00023136"/>
    </source>
</evidence>
<evidence type="ECO:0000256" key="4">
    <source>
        <dbReference type="ARBA" id="ARBA00022989"/>
    </source>
</evidence>
<dbReference type="SUPFAM" id="SSF103481">
    <property type="entry name" value="Multidrug resistance efflux transporter EmrE"/>
    <property type="match status" value="2"/>
</dbReference>
<name>A0A6J6IMJ0_9ZZZZ</name>
<keyword evidence="4 6" id="KW-1133">Transmembrane helix</keyword>
<feature type="transmembrane region" description="Helical" evidence="6">
    <location>
        <begin position="173"/>
        <end position="192"/>
    </location>
</feature>
<dbReference type="EMBL" id="CAEZVN010000008">
    <property type="protein sequence ID" value="CAB4625684.1"/>
    <property type="molecule type" value="Genomic_DNA"/>
</dbReference>
<sequence length="290" mass="30852">MKRNYWAAVALLSVAVVWGAAFVLMKDAIERQPLYDFLAVRFTLATLIMIAVRPQVLQAINRELLKKGVILGLLLSGGYITQTIGLSMTTAAITGFITGLYVVLTPILGWLLLGQKAGGKVILGVVLATIGLALISITGVSIEIGQIWVMLCALLFAAHIIGLGAWSKGLNTYALTVVQLGVTAVVSWIGALGDGVQMPGDFDGWFAIIFTAVFSTAVAFFVQTWAQGHMDASRVAIILTSEVVFAAAIAVAVGQEVLELRTILGGLIMIAAMLLVEWPSRKPRSADIIK</sequence>
<keyword evidence="5 6" id="KW-0472">Membrane</keyword>
<evidence type="ECO:0000256" key="1">
    <source>
        <dbReference type="ARBA" id="ARBA00004651"/>
    </source>
</evidence>
<keyword evidence="3 6" id="KW-0812">Transmembrane</keyword>
<feature type="transmembrane region" description="Helical" evidence="6">
    <location>
        <begin position="235"/>
        <end position="254"/>
    </location>
</feature>
<proteinExistence type="predicted"/>
<gene>
    <name evidence="8" type="ORF">UFOPK2001_00194</name>
</gene>